<dbReference type="AlphaFoldDB" id="A0A2G9TGH8"/>
<keyword evidence="1" id="KW-0732">Signal</keyword>
<organism evidence="2 3">
    <name type="scientific">Teladorsagia circumcincta</name>
    <name type="common">Brown stomach worm</name>
    <name type="synonym">Ostertagia circumcincta</name>
    <dbReference type="NCBI Taxonomy" id="45464"/>
    <lineage>
        <taxon>Eukaryota</taxon>
        <taxon>Metazoa</taxon>
        <taxon>Ecdysozoa</taxon>
        <taxon>Nematoda</taxon>
        <taxon>Chromadorea</taxon>
        <taxon>Rhabditida</taxon>
        <taxon>Rhabditina</taxon>
        <taxon>Rhabditomorpha</taxon>
        <taxon>Strongyloidea</taxon>
        <taxon>Trichostrongylidae</taxon>
        <taxon>Teladorsagia</taxon>
    </lineage>
</organism>
<name>A0A2G9TGH8_TELCI</name>
<feature type="chain" id="PRO_5013903495" evidence="1">
    <location>
        <begin position="17"/>
        <end position="107"/>
    </location>
</feature>
<reference evidence="2 3" key="1">
    <citation type="submission" date="2015-09" db="EMBL/GenBank/DDBJ databases">
        <title>Draft genome of the parasitic nematode Teladorsagia circumcincta isolate WARC Sus (inbred).</title>
        <authorList>
            <person name="Mitreva M."/>
        </authorList>
    </citation>
    <scope>NUCLEOTIDE SEQUENCE [LARGE SCALE GENOMIC DNA]</scope>
    <source>
        <strain evidence="2 3">S</strain>
    </source>
</reference>
<evidence type="ECO:0000313" key="2">
    <source>
        <dbReference type="EMBL" id="PIO57084.1"/>
    </source>
</evidence>
<accession>A0A2G9TGH8</accession>
<evidence type="ECO:0000313" key="3">
    <source>
        <dbReference type="Proteomes" id="UP000230423"/>
    </source>
</evidence>
<sequence length="107" mass="12543">MQFIYAFALLILSVAAFREEGATRFEPSGSVGSNRESVEELSLRAKLLSEDNLLSTWIAKGKMPRNSKQHSRLARWSGYNYPYGYYNPYSYYNSYGCWPYYTYYTYC</sequence>
<evidence type="ECO:0000256" key="1">
    <source>
        <dbReference type="SAM" id="SignalP"/>
    </source>
</evidence>
<dbReference type="EMBL" id="KZ367800">
    <property type="protein sequence ID" value="PIO57084.1"/>
    <property type="molecule type" value="Genomic_DNA"/>
</dbReference>
<gene>
    <name evidence="2" type="ORF">TELCIR_21513</name>
</gene>
<keyword evidence="3" id="KW-1185">Reference proteome</keyword>
<proteinExistence type="predicted"/>
<feature type="signal peptide" evidence="1">
    <location>
        <begin position="1"/>
        <end position="16"/>
    </location>
</feature>
<protein>
    <submittedName>
        <fullName evidence="2">Uncharacterized protein</fullName>
    </submittedName>
</protein>
<dbReference type="Proteomes" id="UP000230423">
    <property type="component" value="Unassembled WGS sequence"/>
</dbReference>